<evidence type="ECO:0000256" key="1">
    <source>
        <dbReference type="ARBA" id="ARBA00004651"/>
    </source>
</evidence>
<dbReference type="Proteomes" id="UP001151081">
    <property type="component" value="Unassembled WGS sequence"/>
</dbReference>
<evidence type="ECO:0000313" key="7">
    <source>
        <dbReference type="EMBL" id="MDC3985828.1"/>
    </source>
</evidence>
<dbReference type="Pfam" id="PF02653">
    <property type="entry name" value="BPD_transp_2"/>
    <property type="match status" value="1"/>
</dbReference>
<dbReference type="GO" id="GO:0005886">
    <property type="term" value="C:plasma membrane"/>
    <property type="evidence" value="ECO:0007669"/>
    <property type="project" value="UniProtKB-SubCell"/>
</dbReference>
<reference evidence="7 8" key="1">
    <citation type="submission" date="2021-04" db="EMBL/GenBank/DDBJ databases">
        <title>Genome analysis of Polyangium sp.</title>
        <authorList>
            <person name="Li Y."/>
            <person name="Wang J."/>
        </authorList>
    </citation>
    <scope>NUCLEOTIDE SEQUENCE [LARGE SCALE GENOMIC DNA]</scope>
    <source>
        <strain evidence="7 8">SDU14</strain>
    </source>
</reference>
<dbReference type="AlphaFoldDB" id="A0A9X3XBA6"/>
<feature type="transmembrane region" description="Helical" evidence="6">
    <location>
        <begin position="49"/>
        <end position="82"/>
    </location>
</feature>
<evidence type="ECO:0000256" key="2">
    <source>
        <dbReference type="ARBA" id="ARBA00022475"/>
    </source>
</evidence>
<dbReference type="CDD" id="cd06579">
    <property type="entry name" value="TM_PBP1_transp_AraH_like"/>
    <property type="match status" value="1"/>
</dbReference>
<feature type="transmembrane region" description="Helical" evidence="6">
    <location>
        <begin position="163"/>
        <end position="184"/>
    </location>
</feature>
<accession>A0A9X3XBA6</accession>
<comment type="subcellular location">
    <subcellularLocation>
        <location evidence="1">Cell membrane</location>
        <topology evidence="1">Multi-pass membrane protein</topology>
    </subcellularLocation>
</comment>
<dbReference type="RefSeq" id="WP_272426672.1">
    <property type="nucleotide sequence ID" value="NZ_JAGTJJ010000032.1"/>
</dbReference>
<keyword evidence="5 6" id="KW-0472">Membrane</keyword>
<evidence type="ECO:0000313" key="8">
    <source>
        <dbReference type="Proteomes" id="UP001151081"/>
    </source>
</evidence>
<feature type="transmembrane region" description="Helical" evidence="6">
    <location>
        <begin position="249"/>
        <end position="276"/>
    </location>
</feature>
<evidence type="ECO:0000256" key="5">
    <source>
        <dbReference type="ARBA" id="ARBA00023136"/>
    </source>
</evidence>
<dbReference type="InterPro" id="IPR001851">
    <property type="entry name" value="ABC_transp_permease"/>
</dbReference>
<keyword evidence="8" id="KW-1185">Reference proteome</keyword>
<keyword evidence="3 6" id="KW-0812">Transmembrane</keyword>
<proteinExistence type="predicted"/>
<feature type="transmembrane region" description="Helical" evidence="6">
    <location>
        <begin position="211"/>
        <end position="229"/>
    </location>
</feature>
<organism evidence="7 8">
    <name type="scientific">Polyangium jinanense</name>
    <dbReference type="NCBI Taxonomy" id="2829994"/>
    <lineage>
        <taxon>Bacteria</taxon>
        <taxon>Pseudomonadati</taxon>
        <taxon>Myxococcota</taxon>
        <taxon>Polyangia</taxon>
        <taxon>Polyangiales</taxon>
        <taxon>Polyangiaceae</taxon>
        <taxon>Polyangium</taxon>
    </lineage>
</organism>
<dbReference type="PANTHER" id="PTHR32196">
    <property type="entry name" value="ABC TRANSPORTER PERMEASE PROTEIN YPHD-RELATED-RELATED"/>
    <property type="match status" value="1"/>
</dbReference>
<evidence type="ECO:0000256" key="3">
    <source>
        <dbReference type="ARBA" id="ARBA00022692"/>
    </source>
</evidence>
<comment type="caution">
    <text evidence="7">The sequence shown here is derived from an EMBL/GenBank/DDBJ whole genome shotgun (WGS) entry which is preliminary data.</text>
</comment>
<evidence type="ECO:0000256" key="4">
    <source>
        <dbReference type="ARBA" id="ARBA00022989"/>
    </source>
</evidence>
<dbReference type="GO" id="GO:0022857">
    <property type="term" value="F:transmembrane transporter activity"/>
    <property type="evidence" value="ECO:0007669"/>
    <property type="project" value="InterPro"/>
</dbReference>
<feature type="transmembrane region" description="Helical" evidence="6">
    <location>
        <begin position="7"/>
        <end position="29"/>
    </location>
</feature>
<dbReference type="PANTHER" id="PTHR32196:SF72">
    <property type="entry name" value="RIBOSE IMPORT PERMEASE PROTEIN RBSC"/>
    <property type="match status" value="1"/>
</dbReference>
<dbReference type="EMBL" id="JAGTJJ010000032">
    <property type="protein sequence ID" value="MDC3985828.1"/>
    <property type="molecule type" value="Genomic_DNA"/>
</dbReference>
<keyword evidence="4 6" id="KW-1133">Transmembrane helix</keyword>
<evidence type="ECO:0000256" key="6">
    <source>
        <dbReference type="SAM" id="Phobius"/>
    </source>
</evidence>
<gene>
    <name evidence="7" type="ORF">KEG57_35435</name>
</gene>
<sequence length="319" mass="32495">MKYLRKYPFLGPLVAVVVVYVIFAIVAGGSFTRAENLTTMAGQTVVVGIAASGMTLVILLGGIDLSVGSNVALSTVVCALCLKEGAPAILAAVAAMASGLVAGLLNGALVTTLRITPFIVTLGTMRALRGLAKGLADEQKIDAPSSGIEALVAPLPPGYGWALFPPGVWIMLATSALVAAMLVYTKGGRHIVAIGSNEATARLCGVRVERVKWLVYGLAGLFAGLAGVMEFSTLTVGDPTDSIGLELEVIAAVVIGGGSLAGGEGSVAGALFGALLMTVIRTGSTYLGIDNWVQDIVTGGIVVTAVALDRARRASETRR</sequence>
<keyword evidence="2" id="KW-1003">Cell membrane</keyword>
<name>A0A9X3XBA6_9BACT</name>
<protein>
    <submittedName>
        <fullName evidence="7">ABC transporter permease</fullName>
    </submittedName>
</protein>